<evidence type="ECO:0000313" key="3">
    <source>
        <dbReference type="Proteomes" id="UP001214441"/>
    </source>
</evidence>
<accession>A0ABT7A2Z0</accession>
<comment type="caution">
    <text evidence="2">The sequence shown here is derived from an EMBL/GenBank/DDBJ whole genome shotgun (WGS) entry which is preliminary data.</text>
</comment>
<keyword evidence="3" id="KW-1185">Reference proteome</keyword>
<reference evidence="2 3" key="1">
    <citation type="submission" date="2023-05" db="EMBL/GenBank/DDBJ databases">
        <title>Streptantibioticus silvisoli sp. nov., acidotolerant actinomycetes 1 from pine litter.</title>
        <authorList>
            <person name="Swiecimska M."/>
            <person name="Golinska P."/>
            <person name="Sangal V."/>
            <person name="Wachnowicz B."/>
            <person name="Goodfellow M."/>
        </authorList>
    </citation>
    <scope>NUCLEOTIDE SEQUENCE [LARGE SCALE GENOMIC DNA]</scope>
    <source>
        <strain evidence="2 3">DSM 42109</strain>
    </source>
</reference>
<gene>
    <name evidence="2" type="ORF">NMN56_027775</name>
</gene>
<dbReference type="RefSeq" id="WP_274046371.1">
    <property type="nucleotide sequence ID" value="NZ_JANCPR020000031.1"/>
</dbReference>
<sequence length="88" mass="9269">MIWWLKARRAPTLLLASYGTFVVLVLLFQGVVAGLPSLLAGGDNPVVATLMAPVPLCVALLVSLDSPVCTPPRTPASGGYGSWMPGWY</sequence>
<name>A0ABT7A2Z0_9ACTN</name>
<dbReference type="EMBL" id="JANCPR020000031">
    <property type="protein sequence ID" value="MDJ1135685.1"/>
    <property type="molecule type" value="Genomic_DNA"/>
</dbReference>
<protein>
    <recommendedName>
        <fullName evidence="4">ABC-2 type transport system permease protein</fullName>
    </recommendedName>
</protein>
<keyword evidence="1" id="KW-0472">Membrane</keyword>
<evidence type="ECO:0008006" key="4">
    <source>
        <dbReference type="Google" id="ProtNLM"/>
    </source>
</evidence>
<evidence type="ECO:0000256" key="1">
    <source>
        <dbReference type="SAM" id="Phobius"/>
    </source>
</evidence>
<proteinExistence type="predicted"/>
<dbReference type="Proteomes" id="UP001214441">
    <property type="component" value="Unassembled WGS sequence"/>
</dbReference>
<keyword evidence="1" id="KW-0812">Transmembrane</keyword>
<feature type="transmembrane region" description="Helical" evidence="1">
    <location>
        <begin position="12"/>
        <end position="34"/>
    </location>
</feature>
<keyword evidence="1" id="KW-1133">Transmembrane helix</keyword>
<feature type="transmembrane region" description="Helical" evidence="1">
    <location>
        <begin position="46"/>
        <end position="64"/>
    </location>
</feature>
<organism evidence="2 3">
    <name type="scientific">Streptomyces iconiensis</name>
    <dbReference type="NCBI Taxonomy" id="1384038"/>
    <lineage>
        <taxon>Bacteria</taxon>
        <taxon>Bacillati</taxon>
        <taxon>Actinomycetota</taxon>
        <taxon>Actinomycetes</taxon>
        <taxon>Kitasatosporales</taxon>
        <taxon>Streptomycetaceae</taxon>
        <taxon>Streptomyces</taxon>
    </lineage>
</organism>
<evidence type="ECO:0000313" key="2">
    <source>
        <dbReference type="EMBL" id="MDJ1135685.1"/>
    </source>
</evidence>